<dbReference type="AlphaFoldDB" id="F0WR73"/>
<feature type="compositionally biased region" description="Basic and acidic residues" evidence="1">
    <location>
        <begin position="67"/>
        <end position="82"/>
    </location>
</feature>
<organism evidence="2">
    <name type="scientific">Albugo laibachii Nc14</name>
    <dbReference type="NCBI Taxonomy" id="890382"/>
    <lineage>
        <taxon>Eukaryota</taxon>
        <taxon>Sar</taxon>
        <taxon>Stramenopiles</taxon>
        <taxon>Oomycota</taxon>
        <taxon>Peronosporomycetes</taxon>
        <taxon>Albuginales</taxon>
        <taxon>Albuginaceae</taxon>
        <taxon>Albugo</taxon>
    </lineage>
</organism>
<evidence type="ECO:0000256" key="1">
    <source>
        <dbReference type="SAM" id="MobiDB-lite"/>
    </source>
</evidence>
<sequence length="223" mass="25836">MQFDSNAAPQIDYAARTFPSTRSSTSSTIRNRDSMGHRGKCLYPSRWCDNERALKRNGKAHNLCELHRRKQNEHQRKFDSKKARSLPGQERSKYVSSSKTATTSRHPSQSIQLTTTLGHNPSPSTTNLPRLEMLCAHFEKERCDRIPVVPSTQASMRSVPFFCEQSEGYFGGYYLRYKQDQQIWKRRILPSIDVRIGLNTHSYEASRFTSFERSLRNSIAFRH</sequence>
<accession>F0WR73</accession>
<proteinExistence type="predicted"/>
<gene>
    <name evidence="2" type="primary">AlNc14C209G8880</name>
    <name evidence="2" type="ORF">ALNC14_099780</name>
</gene>
<feature type="region of interest" description="Disordered" evidence="1">
    <location>
        <begin position="67"/>
        <end position="126"/>
    </location>
</feature>
<dbReference type="HOGENOM" id="CLU_1242018_0_0_1"/>
<feature type="compositionally biased region" description="Polar residues" evidence="1">
    <location>
        <begin position="94"/>
        <end position="126"/>
    </location>
</feature>
<name>F0WR73_9STRA</name>
<reference evidence="2" key="2">
    <citation type="submission" date="2011-02" db="EMBL/GenBank/DDBJ databases">
        <authorList>
            <person name="MacLean D."/>
        </authorList>
    </citation>
    <scope>NUCLEOTIDE SEQUENCE</scope>
</reference>
<evidence type="ECO:0000313" key="2">
    <source>
        <dbReference type="EMBL" id="CCA23834.1"/>
    </source>
</evidence>
<dbReference type="EMBL" id="FR824254">
    <property type="protein sequence ID" value="CCA23834.1"/>
    <property type="molecule type" value="Genomic_DNA"/>
</dbReference>
<reference evidence="2" key="1">
    <citation type="journal article" date="2011" name="PLoS Biol.">
        <title>Gene gain and loss during evolution of obligate parasitism in the white rust pathogen of Arabidopsis thaliana.</title>
        <authorList>
            <person name="Kemen E."/>
            <person name="Gardiner A."/>
            <person name="Schultz-Larsen T."/>
            <person name="Kemen A.C."/>
            <person name="Balmuth A.L."/>
            <person name="Robert-Seilaniantz A."/>
            <person name="Bailey K."/>
            <person name="Holub E."/>
            <person name="Studholme D.J."/>
            <person name="Maclean D."/>
            <person name="Jones J.D."/>
        </authorList>
    </citation>
    <scope>NUCLEOTIDE SEQUENCE</scope>
</reference>
<protein>
    <submittedName>
        <fullName evidence="2">Uncharacterized protein AlNc14C209G8880</fullName>
    </submittedName>
</protein>